<keyword evidence="4" id="KW-1185">Reference proteome</keyword>
<evidence type="ECO:0000313" key="3">
    <source>
        <dbReference type="EMBL" id="KXG78346.1"/>
    </source>
</evidence>
<name>A0A140LCS1_9FIRM</name>
<reference evidence="3 4" key="1">
    <citation type="submission" date="2015-12" db="EMBL/GenBank/DDBJ databases">
        <title>Draft genome sequnece of Fervidicola ferrireducens strain Y170.</title>
        <authorList>
            <person name="Patel B.K."/>
        </authorList>
    </citation>
    <scope>NUCLEOTIDE SEQUENCE [LARGE SCALE GENOMIC DNA]</scope>
    <source>
        <strain evidence="3 4">Y170</strain>
    </source>
</reference>
<dbReference type="STRING" id="520764.AN618_04120"/>
<evidence type="ECO:0000259" key="2">
    <source>
        <dbReference type="Pfam" id="PF13477"/>
    </source>
</evidence>
<dbReference type="CDD" id="cd03808">
    <property type="entry name" value="GT4_CapM-like"/>
    <property type="match status" value="1"/>
</dbReference>
<dbReference type="RefSeq" id="WP_066351457.1">
    <property type="nucleotide sequence ID" value="NZ_LOED01000003.1"/>
</dbReference>
<keyword evidence="3" id="KW-0808">Transferase</keyword>
<keyword evidence="3" id="KW-0328">Glycosyltransferase</keyword>
<dbReference type="Proteomes" id="UP000070427">
    <property type="component" value="Unassembled WGS sequence"/>
</dbReference>
<dbReference type="PATRIC" id="fig|520764.3.peg.436"/>
<dbReference type="PANTHER" id="PTHR12526">
    <property type="entry name" value="GLYCOSYLTRANSFERASE"/>
    <property type="match status" value="1"/>
</dbReference>
<dbReference type="SUPFAM" id="SSF53756">
    <property type="entry name" value="UDP-Glycosyltransferase/glycogen phosphorylase"/>
    <property type="match status" value="1"/>
</dbReference>
<evidence type="ECO:0000313" key="4">
    <source>
        <dbReference type="Proteomes" id="UP000070427"/>
    </source>
</evidence>
<gene>
    <name evidence="3" type="primary">epsD_2</name>
    <name evidence="3" type="ORF">AN618_04120</name>
</gene>
<dbReference type="AlphaFoldDB" id="A0A140LCS1"/>
<dbReference type="EMBL" id="LOED01000003">
    <property type="protein sequence ID" value="KXG78346.1"/>
    <property type="molecule type" value="Genomic_DNA"/>
</dbReference>
<feature type="domain" description="Glycosyl transferase family 1" evidence="1">
    <location>
        <begin position="195"/>
        <end position="356"/>
    </location>
</feature>
<dbReference type="Gene3D" id="3.40.50.2000">
    <property type="entry name" value="Glycogen Phosphorylase B"/>
    <property type="match status" value="2"/>
</dbReference>
<dbReference type="InParanoid" id="A0A140LCS1"/>
<dbReference type="OrthoDB" id="9806653at2"/>
<dbReference type="GO" id="GO:0016757">
    <property type="term" value="F:glycosyltransferase activity"/>
    <property type="evidence" value="ECO:0007669"/>
    <property type="project" value="UniProtKB-KW"/>
</dbReference>
<accession>A0A140LCS1</accession>
<organism evidence="3 4">
    <name type="scientific">Fervidicola ferrireducens</name>
    <dbReference type="NCBI Taxonomy" id="520764"/>
    <lineage>
        <taxon>Bacteria</taxon>
        <taxon>Bacillati</taxon>
        <taxon>Bacillota</taxon>
        <taxon>Clostridia</taxon>
        <taxon>Thermosediminibacterales</taxon>
        <taxon>Thermosediminibacteraceae</taxon>
        <taxon>Fervidicola</taxon>
    </lineage>
</organism>
<dbReference type="Pfam" id="PF00534">
    <property type="entry name" value="Glycos_transf_1"/>
    <property type="match status" value="1"/>
</dbReference>
<comment type="caution">
    <text evidence="3">The sequence shown here is derived from an EMBL/GenBank/DDBJ whole genome shotgun (WGS) entry which is preliminary data.</text>
</comment>
<dbReference type="Pfam" id="PF13477">
    <property type="entry name" value="Glyco_trans_4_2"/>
    <property type="match status" value="1"/>
</dbReference>
<dbReference type="InterPro" id="IPR028098">
    <property type="entry name" value="Glyco_trans_4-like_N"/>
</dbReference>
<sequence length="378" mass="42947">MFTNSKGKVLFLATVYTHLAYFHIPFMQLLQNKGYEVHAAASPDGGGKEDVEATGAKCWDIPFSRSPYSPKNWRALKELCRLFEAYRFNLIHVHTPVAAFLGRFIARVKNQGPVLYTAHGFHFYRGAPLKNWLLYYPLERLAFRWTEGLIVINREDFESACRLGFEPGRNLFYVHGVGVDLGYYTSLSSIGEYVRAELGISSSDIIVTCVAEMSPNKNHMLLLSAWKKLSAEYSHCHLLLVGKGELMPVLQKKVRKEKIPRVYFLGYCRDVPQILRESDIFTLTSKREGLPKSIMEAMAAGKPVVATNVRGSRDLVEHGKTGFLVELGDTEGLFLALKSLIENEELRKTMGKAGREKIKDYSLDRVLNEMEAIYMRYL</sequence>
<feature type="domain" description="Glycosyltransferase subfamily 4-like N-terminal" evidence="2">
    <location>
        <begin position="8"/>
        <end position="151"/>
    </location>
</feature>
<proteinExistence type="predicted"/>
<dbReference type="InterPro" id="IPR001296">
    <property type="entry name" value="Glyco_trans_1"/>
</dbReference>
<dbReference type="FunCoup" id="A0A140LCS1">
    <property type="interactions" value="3"/>
</dbReference>
<dbReference type="EC" id="2.4.-.-" evidence="3"/>
<dbReference type="PANTHER" id="PTHR12526:SF630">
    <property type="entry name" value="GLYCOSYLTRANSFERASE"/>
    <property type="match status" value="1"/>
</dbReference>
<evidence type="ECO:0000259" key="1">
    <source>
        <dbReference type="Pfam" id="PF00534"/>
    </source>
</evidence>
<protein>
    <submittedName>
        <fullName evidence="3">Putative glycosyltransferase EpsD</fullName>
        <ecNumber evidence="3">2.4.-.-</ecNumber>
    </submittedName>
</protein>